<reference evidence="1" key="1">
    <citation type="submission" date="2022-04" db="EMBL/GenBank/DDBJ databases">
        <title>Chromosome-scale genome assembly of Holotrichia oblita Faldermann.</title>
        <authorList>
            <person name="Rongchong L."/>
        </authorList>
    </citation>
    <scope>NUCLEOTIDE SEQUENCE</scope>
    <source>
        <strain evidence="1">81SQS9</strain>
    </source>
</reference>
<protein>
    <submittedName>
        <fullName evidence="1">Protein-glutamine gamma-glutamyltransferase</fullName>
    </submittedName>
</protein>
<keyword evidence="2" id="KW-1185">Reference proteome</keyword>
<sequence>MKIKHLTKCFDCWRPTFGKRNKPDITDNVNVSNRFGFTPPDVDANVHKTYAKDIDFCIKQNGQLHHTDKYEYMRRKEGAQLIVRRGEEFQLRITLNEPYNKERDTITFLFKCRDRRVPNYNQGTLIGIALSEEPENVYSWSAVLQEVRDNTILVKIRAAPTCIVGVWDLEIDTKTIERHTYTSPHPIYIIYNPWCINDEVYMESEEWKEESVLSSDGLIWRGSPNYPSLWKYAQFEKDILDCALYLITNIGELSGFVRGDLVAVARALSAAVNVNDDYGVVYGKWSNDYSGEKRPVIGRGVWRYCRICRALGIPSRVITNFSSAHDSNSSITIDYLVDKSGKIINEYDSIWNFHVWSEIWMKRSDLGDAYDGWQVIDATPQELSSGMYRCGPASVAACKQGDVNKPYDVPFLFSEVNADKVYWLYDEETDVWKLLSKNTTSIGKNMSTKAAGEFSRLDVTDDYKFSENSKQERAVYLKAMRQIDHEFSRLYFNESFDDVVFKFEYLEDIVVGENFNVSLTMHNRNTERDHEISAVLRVDVVTYTGKFIASIKARSDTVSVRKDDSAKMRLNITYDDYGKHMQDNCVFIISCLAQVIGTNYQYYDRDDFRVVMPGVQIDTKRTTVLGEEMTAKVMVKNPLPKSIKKGKFLIDAPGLGKQLVMNVTDKIRPGEMIVKEFKFVPDQLGRQTINAKFMSKELSDVNGFYYFVVNE</sequence>
<dbReference type="EMBL" id="CM043017">
    <property type="protein sequence ID" value="KAI4464154.1"/>
    <property type="molecule type" value="Genomic_DNA"/>
</dbReference>
<dbReference type="Proteomes" id="UP001056778">
    <property type="component" value="Chromosome 3"/>
</dbReference>
<name>A0ACB9TBK5_HOLOL</name>
<comment type="caution">
    <text evidence="1">The sequence shown here is derived from an EMBL/GenBank/DDBJ whole genome shotgun (WGS) entry which is preliminary data.</text>
</comment>
<accession>A0ACB9TBK5</accession>
<gene>
    <name evidence="1" type="ORF">MML48_3g00013904</name>
</gene>
<evidence type="ECO:0000313" key="2">
    <source>
        <dbReference type="Proteomes" id="UP001056778"/>
    </source>
</evidence>
<proteinExistence type="predicted"/>
<evidence type="ECO:0000313" key="1">
    <source>
        <dbReference type="EMBL" id="KAI4464154.1"/>
    </source>
</evidence>
<organism evidence="1 2">
    <name type="scientific">Holotrichia oblita</name>
    <name type="common">Chafer beetle</name>
    <dbReference type="NCBI Taxonomy" id="644536"/>
    <lineage>
        <taxon>Eukaryota</taxon>
        <taxon>Metazoa</taxon>
        <taxon>Ecdysozoa</taxon>
        <taxon>Arthropoda</taxon>
        <taxon>Hexapoda</taxon>
        <taxon>Insecta</taxon>
        <taxon>Pterygota</taxon>
        <taxon>Neoptera</taxon>
        <taxon>Endopterygota</taxon>
        <taxon>Coleoptera</taxon>
        <taxon>Polyphaga</taxon>
        <taxon>Scarabaeiformia</taxon>
        <taxon>Scarabaeidae</taxon>
        <taxon>Melolonthinae</taxon>
        <taxon>Holotrichia</taxon>
    </lineage>
</organism>